<evidence type="ECO:0000256" key="1">
    <source>
        <dbReference type="ARBA" id="ARBA00004123"/>
    </source>
</evidence>
<evidence type="ECO:0000313" key="9">
    <source>
        <dbReference type="RefSeq" id="XP_027343276.1"/>
    </source>
</evidence>
<organism evidence="8 9">
    <name type="scientific">Abrus precatorius</name>
    <name type="common">Indian licorice</name>
    <name type="synonym">Glycine abrus</name>
    <dbReference type="NCBI Taxonomy" id="3816"/>
    <lineage>
        <taxon>Eukaryota</taxon>
        <taxon>Viridiplantae</taxon>
        <taxon>Streptophyta</taxon>
        <taxon>Embryophyta</taxon>
        <taxon>Tracheophyta</taxon>
        <taxon>Spermatophyta</taxon>
        <taxon>Magnoliopsida</taxon>
        <taxon>eudicotyledons</taxon>
        <taxon>Gunneridae</taxon>
        <taxon>Pentapetalae</taxon>
        <taxon>rosids</taxon>
        <taxon>fabids</taxon>
        <taxon>Fabales</taxon>
        <taxon>Fabaceae</taxon>
        <taxon>Papilionoideae</taxon>
        <taxon>50 kb inversion clade</taxon>
        <taxon>NPAAA clade</taxon>
        <taxon>indigoferoid/millettioid clade</taxon>
        <taxon>Abreae</taxon>
        <taxon>Abrus</taxon>
    </lineage>
</organism>
<dbReference type="KEGG" id="aprc:113855846"/>
<feature type="region of interest" description="Disordered" evidence="6">
    <location>
        <begin position="76"/>
        <end position="95"/>
    </location>
</feature>
<dbReference type="AlphaFoldDB" id="A0A8B8KHM3"/>
<dbReference type="SUPFAM" id="SSF55455">
    <property type="entry name" value="SRF-like"/>
    <property type="match status" value="1"/>
</dbReference>
<dbReference type="PANTHER" id="PTHR11945">
    <property type="entry name" value="MADS BOX PROTEIN"/>
    <property type="match status" value="1"/>
</dbReference>
<dbReference type="PRINTS" id="PR00404">
    <property type="entry name" value="MADSDOMAIN"/>
</dbReference>
<proteinExistence type="predicted"/>
<comment type="subcellular location">
    <subcellularLocation>
        <location evidence="1">Nucleus</location>
    </subcellularLocation>
</comment>
<dbReference type="FunFam" id="3.40.1810.10:FF:000006">
    <property type="entry name" value="Agamous-like MADS-box protein AGL62"/>
    <property type="match status" value="1"/>
</dbReference>
<reference evidence="8" key="1">
    <citation type="journal article" date="2019" name="Toxins">
        <title>Detection of Abrin-Like and Prepropulchellin-Like Toxin Genes and Transcripts Using Whole Genome Sequencing and Full-Length Transcript Sequencing of Abrus precatorius.</title>
        <authorList>
            <person name="Hovde B.T."/>
            <person name="Daligault H.E."/>
            <person name="Hanschen E.R."/>
            <person name="Kunde Y.A."/>
            <person name="Johnson M.B."/>
            <person name="Starkenburg S.R."/>
            <person name="Johnson S.L."/>
        </authorList>
    </citation>
    <scope>NUCLEOTIDE SEQUENCE [LARGE SCALE GENOMIC DNA]</scope>
</reference>
<accession>A0A8B8KHM3</accession>
<dbReference type="GO" id="GO:0046983">
    <property type="term" value="F:protein dimerization activity"/>
    <property type="evidence" value="ECO:0007669"/>
    <property type="project" value="InterPro"/>
</dbReference>
<dbReference type="InterPro" id="IPR036879">
    <property type="entry name" value="TF_MADSbox_sf"/>
</dbReference>
<dbReference type="Pfam" id="PF00319">
    <property type="entry name" value="SRF-TF"/>
    <property type="match status" value="1"/>
</dbReference>
<dbReference type="PANTHER" id="PTHR11945:SF229">
    <property type="entry name" value="AGAMOUS-LIKE 55-RELATED"/>
    <property type="match status" value="1"/>
</dbReference>
<evidence type="ECO:0000256" key="2">
    <source>
        <dbReference type="ARBA" id="ARBA00023015"/>
    </source>
</evidence>
<keyword evidence="5" id="KW-0539">Nucleus</keyword>
<evidence type="ECO:0000256" key="5">
    <source>
        <dbReference type="ARBA" id="ARBA00023242"/>
    </source>
</evidence>
<dbReference type="GeneID" id="113855846"/>
<dbReference type="InterPro" id="IPR002100">
    <property type="entry name" value="TF_MADSbox"/>
</dbReference>
<dbReference type="Proteomes" id="UP000694853">
    <property type="component" value="Unplaced"/>
</dbReference>
<dbReference type="GO" id="GO:0005634">
    <property type="term" value="C:nucleus"/>
    <property type="evidence" value="ECO:0007669"/>
    <property type="project" value="UniProtKB-SubCell"/>
</dbReference>
<protein>
    <submittedName>
        <fullName evidence="9">Agamous-like MADS-box protein AGL29</fullName>
    </submittedName>
</protein>
<keyword evidence="8" id="KW-1185">Reference proteome</keyword>
<evidence type="ECO:0000256" key="3">
    <source>
        <dbReference type="ARBA" id="ARBA00023125"/>
    </source>
</evidence>
<evidence type="ECO:0000313" key="8">
    <source>
        <dbReference type="Proteomes" id="UP000694853"/>
    </source>
</evidence>
<dbReference type="GO" id="GO:0000981">
    <property type="term" value="F:DNA-binding transcription factor activity, RNA polymerase II-specific"/>
    <property type="evidence" value="ECO:0007669"/>
    <property type="project" value="TreeGrafter"/>
</dbReference>
<evidence type="ECO:0000256" key="6">
    <source>
        <dbReference type="SAM" id="MobiDB-lite"/>
    </source>
</evidence>
<feature type="domain" description="MADS-box" evidence="7">
    <location>
        <begin position="1"/>
        <end position="61"/>
    </location>
</feature>
<keyword evidence="3" id="KW-0238">DNA-binding</keyword>
<dbReference type="Gene3D" id="3.40.1810.10">
    <property type="entry name" value="Transcription factor, MADS-box"/>
    <property type="match status" value="1"/>
</dbReference>
<evidence type="ECO:0000256" key="4">
    <source>
        <dbReference type="ARBA" id="ARBA00023163"/>
    </source>
</evidence>
<name>A0A8B8KHM3_ABRPR</name>
<dbReference type="PROSITE" id="PS50066">
    <property type="entry name" value="MADS_BOX_2"/>
    <property type="match status" value="1"/>
</dbReference>
<keyword evidence="4" id="KW-0804">Transcription</keyword>
<sequence length="182" mass="20713">MGRRKIEIAMVQDANTRQVTFSKRRTGLFKKANELSILCGAEVAIVVFSPGNKPYSFGHPGVDAVAAQYLQIEPKSNEAQTKASSKRAKNKNNMEKLNRELAHWKEQLHEEEKMGDLHDVAINQAMGTQRFELQQRFASLQRLRSSVRGRIDEIEAAESLIQLSEKPAKKAKNRVLRKREKN</sequence>
<dbReference type="SMART" id="SM00432">
    <property type="entry name" value="MADS"/>
    <property type="match status" value="1"/>
</dbReference>
<evidence type="ECO:0000259" key="7">
    <source>
        <dbReference type="PROSITE" id="PS50066"/>
    </source>
</evidence>
<dbReference type="RefSeq" id="XP_027343276.1">
    <property type="nucleotide sequence ID" value="XM_027487475.1"/>
</dbReference>
<gene>
    <name evidence="9" type="primary">LOC113855846</name>
</gene>
<dbReference type="OrthoDB" id="1898716at2759"/>
<dbReference type="GO" id="GO:0000978">
    <property type="term" value="F:RNA polymerase II cis-regulatory region sequence-specific DNA binding"/>
    <property type="evidence" value="ECO:0007669"/>
    <property type="project" value="TreeGrafter"/>
</dbReference>
<keyword evidence="2" id="KW-0805">Transcription regulation</keyword>
<reference evidence="9" key="2">
    <citation type="submission" date="2025-08" db="UniProtKB">
        <authorList>
            <consortium name="RefSeq"/>
        </authorList>
    </citation>
    <scope>IDENTIFICATION</scope>
    <source>
        <tissue evidence="9">Young leaves</tissue>
    </source>
</reference>